<reference evidence="2" key="1">
    <citation type="journal article" date="2020" name="Nat. Commun.">
        <title>Genome assembly of wild tea tree DASZ reveals pedigree and selection history of tea varieties.</title>
        <authorList>
            <person name="Zhang W."/>
            <person name="Zhang Y."/>
            <person name="Qiu H."/>
            <person name="Guo Y."/>
            <person name="Wan H."/>
            <person name="Zhang X."/>
            <person name="Scossa F."/>
            <person name="Alseekh S."/>
            <person name="Zhang Q."/>
            <person name="Wang P."/>
            <person name="Xu L."/>
            <person name="Schmidt M.H."/>
            <person name="Jia X."/>
            <person name="Li D."/>
            <person name="Zhu A."/>
            <person name="Guo F."/>
            <person name="Chen W."/>
            <person name="Ni D."/>
            <person name="Usadel B."/>
            <person name="Fernie A.R."/>
            <person name="Wen W."/>
        </authorList>
    </citation>
    <scope>NUCLEOTIDE SEQUENCE [LARGE SCALE GENOMIC DNA]</scope>
    <source>
        <strain evidence="2">cv. G240</strain>
    </source>
</reference>
<comment type="caution">
    <text evidence="1">The sequence shown here is derived from an EMBL/GenBank/DDBJ whole genome shotgun (WGS) entry which is preliminary data.</text>
</comment>
<protein>
    <submittedName>
        <fullName evidence="1">Uncharacterized protein</fullName>
    </submittedName>
</protein>
<evidence type="ECO:0000313" key="2">
    <source>
        <dbReference type="Proteomes" id="UP000593564"/>
    </source>
</evidence>
<reference evidence="1 2" key="2">
    <citation type="submission" date="2020-07" db="EMBL/GenBank/DDBJ databases">
        <title>Genome assembly of wild tea tree DASZ reveals pedigree and selection history of tea varieties.</title>
        <authorList>
            <person name="Zhang W."/>
        </authorList>
    </citation>
    <scope>NUCLEOTIDE SEQUENCE [LARGE SCALE GENOMIC DNA]</scope>
    <source>
        <strain evidence="2">cv. G240</strain>
        <tissue evidence="1">Leaf</tissue>
    </source>
</reference>
<sequence>MWHTLAAAMRRSLQNMKKSPRVADENMFGDGNRTELPIFARRSGWNGFSVILSVVGAPFSLFSCLSQPRINGGDGVWVSGTHELARMSEINHLMVNDSMRYAILM</sequence>
<gene>
    <name evidence="1" type="ORF">HYC85_014542</name>
</gene>
<name>A0A7J7H7Q4_CAMSI</name>
<proteinExistence type="predicted"/>
<dbReference type="PANTHER" id="PTHR48165">
    <property type="entry name" value="BNAC03G44900D PROTEIN"/>
    <property type="match status" value="1"/>
</dbReference>
<accession>A0A7J7H7Q4</accession>
<organism evidence="1 2">
    <name type="scientific">Camellia sinensis</name>
    <name type="common">Tea plant</name>
    <name type="synonym">Thea sinensis</name>
    <dbReference type="NCBI Taxonomy" id="4442"/>
    <lineage>
        <taxon>Eukaryota</taxon>
        <taxon>Viridiplantae</taxon>
        <taxon>Streptophyta</taxon>
        <taxon>Embryophyta</taxon>
        <taxon>Tracheophyta</taxon>
        <taxon>Spermatophyta</taxon>
        <taxon>Magnoliopsida</taxon>
        <taxon>eudicotyledons</taxon>
        <taxon>Gunneridae</taxon>
        <taxon>Pentapetalae</taxon>
        <taxon>asterids</taxon>
        <taxon>Ericales</taxon>
        <taxon>Theaceae</taxon>
        <taxon>Camellia</taxon>
    </lineage>
</organism>
<dbReference type="EMBL" id="JACBKZ010000006">
    <property type="protein sequence ID" value="KAF5948585.1"/>
    <property type="molecule type" value="Genomic_DNA"/>
</dbReference>
<evidence type="ECO:0000313" key="1">
    <source>
        <dbReference type="EMBL" id="KAF5948585.1"/>
    </source>
</evidence>
<dbReference type="AlphaFoldDB" id="A0A7J7H7Q4"/>
<dbReference type="PANTHER" id="PTHR48165:SF1">
    <property type="entry name" value="TRANSMEMBRANE PROTEIN"/>
    <property type="match status" value="1"/>
</dbReference>
<keyword evidence="2" id="KW-1185">Reference proteome</keyword>
<dbReference type="Proteomes" id="UP000593564">
    <property type="component" value="Unassembled WGS sequence"/>
</dbReference>